<evidence type="ECO:0000313" key="1">
    <source>
        <dbReference type="EMBL" id="KAG1812059.1"/>
    </source>
</evidence>
<dbReference type="Pfam" id="PF18759">
    <property type="entry name" value="Plavaka"/>
    <property type="match status" value="1"/>
</dbReference>
<dbReference type="GeneID" id="64632526"/>
<reference evidence="1" key="1">
    <citation type="journal article" date="2020" name="New Phytol.">
        <title>Comparative genomics reveals dynamic genome evolution in host specialist ectomycorrhizal fungi.</title>
        <authorList>
            <person name="Lofgren L.A."/>
            <person name="Nguyen N.H."/>
            <person name="Vilgalys R."/>
            <person name="Ruytinx J."/>
            <person name="Liao H.L."/>
            <person name="Branco S."/>
            <person name="Kuo A."/>
            <person name="LaButti K."/>
            <person name="Lipzen A."/>
            <person name="Andreopoulos W."/>
            <person name="Pangilinan J."/>
            <person name="Riley R."/>
            <person name="Hundley H."/>
            <person name="Na H."/>
            <person name="Barry K."/>
            <person name="Grigoriev I.V."/>
            <person name="Stajich J.E."/>
            <person name="Kennedy P.G."/>
        </authorList>
    </citation>
    <scope>NUCLEOTIDE SEQUENCE</scope>
    <source>
        <strain evidence="1">MN1</strain>
    </source>
</reference>
<accession>A0A9P7JAN1</accession>
<dbReference type="OrthoDB" id="3232941at2759"/>
<dbReference type="AlphaFoldDB" id="A0A9P7JAN1"/>
<comment type="caution">
    <text evidence="1">The sequence shown here is derived from an EMBL/GenBank/DDBJ whole genome shotgun (WGS) entry which is preliminary data.</text>
</comment>
<keyword evidence="2" id="KW-1185">Reference proteome</keyword>
<name>A0A9P7JAN1_9AGAM</name>
<gene>
    <name evidence="1" type="ORF">BJ212DRAFT_1448196</name>
</gene>
<sequence length="322" mass="37188">MHLLWSPTCQYQIYYFTISIVIHNLKLATHNGCPMSDPRGDLHMIHTPLVAWIANYPEQLLIMCMVSKCSLISLATAAQFGDPLPHPPQTCSYTLDTIERACITSDPCNITSFYKTCQTLHLNGVIEPYWKDWGHACPSFFLMPDGLHQWHKFFFDHPINWSINIMGGTELDLHHWKLLPGMIVGAVPNEVVCALHAITEFIFQAQNFFIHDETLHSLFEALCEFHHYKDFILLVGGHHGKNGFLNHFEIPKLDDITECCHITHVKQPYHMSNCRDFHSQCCCFLDWQEKLQFFQPYTGGVRMLCFFTLSLFPIAWESNVIV</sequence>
<protein>
    <submittedName>
        <fullName evidence="1">Uncharacterized protein</fullName>
    </submittedName>
</protein>
<evidence type="ECO:0000313" key="2">
    <source>
        <dbReference type="Proteomes" id="UP000807769"/>
    </source>
</evidence>
<proteinExistence type="predicted"/>
<dbReference type="EMBL" id="JABBWG010000027">
    <property type="protein sequence ID" value="KAG1812059.1"/>
    <property type="molecule type" value="Genomic_DNA"/>
</dbReference>
<dbReference type="InterPro" id="IPR041078">
    <property type="entry name" value="Plavaka"/>
</dbReference>
<organism evidence="1 2">
    <name type="scientific">Suillus subaureus</name>
    <dbReference type="NCBI Taxonomy" id="48587"/>
    <lineage>
        <taxon>Eukaryota</taxon>
        <taxon>Fungi</taxon>
        <taxon>Dikarya</taxon>
        <taxon>Basidiomycota</taxon>
        <taxon>Agaricomycotina</taxon>
        <taxon>Agaricomycetes</taxon>
        <taxon>Agaricomycetidae</taxon>
        <taxon>Boletales</taxon>
        <taxon>Suillineae</taxon>
        <taxon>Suillaceae</taxon>
        <taxon>Suillus</taxon>
    </lineage>
</organism>
<dbReference type="Proteomes" id="UP000807769">
    <property type="component" value="Unassembled WGS sequence"/>
</dbReference>
<dbReference type="RefSeq" id="XP_041190341.1">
    <property type="nucleotide sequence ID" value="XM_041338510.1"/>
</dbReference>